<dbReference type="EMBL" id="MIPT01000001">
    <property type="protein sequence ID" value="OHT21364.1"/>
    <property type="molecule type" value="Genomic_DNA"/>
</dbReference>
<protein>
    <recommendedName>
        <fullName evidence="3">YnbE-like lipoprotein</fullName>
    </recommendedName>
</protein>
<accession>A0A1S1HGJ5</accession>
<organism evidence="1 2">
    <name type="scientific">Edaphosphingomonas haloaromaticamans</name>
    <dbReference type="NCBI Taxonomy" id="653954"/>
    <lineage>
        <taxon>Bacteria</taxon>
        <taxon>Pseudomonadati</taxon>
        <taxon>Pseudomonadota</taxon>
        <taxon>Alphaproteobacteria</taxon>
        <taxon>Sphingomonadales</taxon>
        <taxon>Rhizorhabdaceae</taxon>
        <taxon>Edaphosphingomonas</taxon>
    </lineage>
</organism>
<gene>
    <name evidence="1" type="ORF">BHE75_03371</name>
</gene>
<name>A0A1S1HGJ5_9SPHN</name>
<dbReference type="InterPro" id="IPR025985">
    <property type="entry name" value="YnbE"/>
</dbReference>
<proteinExistence type="predicted"/>
<comment type="caution">
    <text evidence="1">The sequence shown here is derived from an EMBL/GenBank/DDBJ whole genome shotgun (WGS) entry which is preliminary data.</text>
</comment>
<dbReference type="Pfam" id="PF13617">
    <property type="entry name" value="Lipoprotein_19"/>
    <property type="match status" value="1"/>
</dbReference>
<dbReference type="AlphaFoldDB" id="A0A1S1HGJ5"/>
<sequence length="79" mass="8787">MSFVIEADDCERKTGLPMRGMRLIFCGGAVLLAGGCIQVKAPEKPIEINLNVNVKQEVVVRLQKDAQEFITENPELFPQ</sequence>
<dbReference type="Proteomes" id="UP000179467">
    <property type="component" value="Unassembled WGS sequence"/>
</dbReference>
<keyword evidence="2" id="KW-1185">Reference proteome</keyword>
<reference evidence="1 2" key="1">
    <citation type="submission" date="2016-09" db="EMBL/GenBank/DDBJ databases">
        <title>Metabolic pathway, cell adaptation mechanisms and a novel monoxygenase revealed through proteogenomic-transcription analysis of a Sphingomonas haloaromaticamans strain degrading the fungicide ortho-phenylphenol.</title>
        <authorList>
            <person name="Perruchon C."/>
            <person name="Papadopoulou E.S."/>
            <person name="Rousidou C."/>
            <person name="Vasileiadis S."/>
            <person name="Tanou G."/>
            <person name="Amoutzias G."/>
            <person name="Molassiotis A."/>
            <person name="Karpouzas D.G."/>
        </authorList>
    </citation>
    <scope>NUCLEOTIDE SEQUENCE [LARGE SCALE GENOMIC DNA]</scope>
    <source>
        <strain evidence="1 2">P3</strain>
    </source>
</reference>
<evidence type="ECO:0000313" key="1">
    <source>
        <dbReference type="EMBL" id="OHT21364.1"/>
    </source>
</evidence>
<evidence type="ECO:0000313" key="2">
    <source>
        <dbReference type="Proteomes" id="UP000179467"/>
    </source>
</evidence>
<evidence type="ECO:0008006" key="3">
    <source>
        <dbReference type="Google" id="ProtNLM"/>
    </source>
</evidence>